<dbReference type="Proteomes" id="UP000000715">
    <property type="component" value="Unplaced"/>
</dbReference>
<dbReference type="InterPro" id="IPR027841">
    <property type="entry name" value="IL-17_rcpt_C/E_N"/>
</dbReference>
<organism evidence="7 8">
    <name type="scientific">Mustela putorius furo</name>
    <name type="common">European domestic ferret</name>
    <name type="synonym">Mustela furo</name>
    <dbReference type="NCBI Taxonomy" id="9669"/>
    <lineage>
        <taxon>Eukaryota</taxon>
        <taxon>Metazoa</taxon>
        <taxon>Chordata</taxon>
        <taxon>Craniata</taxon>
        <taxon>Vertebrata</taxon>
        <taxon>Euteleostomi</taxon>
        <taxon>Mammalia</taxon>
        <taxon>Eutheria</taxon>
        <taxon>Laurasiatheria</taxon>
        <taxon>Carnivora</taxon>
        <taxon>Caniformia</taxon>
        <taxon>Musteloidea</taxon>
        <taxon>Mustelidae</taxon>
        <taxon>Mustelinae</taxon>
        <taxon>Mustela</taxon>
    </lineage>
</organism>
<evidence type="ECO:0000256" key="4">
    <source>
        <dbReference type="SAM" id="MobiDB-lite"/>
    </source>
</evidence>
<evidence type="ECO:0000256" key="1">
    <source>
        <dbReference type="ARBA" id="ARBA00004251"/>
    </source>
</evidence>
<accession>A0A8U0NJH6</accession>
<dbReference type="Pfam" id="PF15037">
    <property type="entry name" value="IL17_R_N"/>
    <property type="match status" value="1"/>
</dbReference>
<dbReference type="Gene3D" id="2.60.40.2160">
    <property type="entry name" value="Interleukin-17 receptor A/B, fibronectin-III-like domain 1"/>
    <property type="match status" value="1"/>
</dbReference>
<dbReference type="GO" id="GO:0005886">
    <property type="term" value="C:plasma membrane"/>
    <property type="evidence" value="ECO:0007669"/>
    <property type="project" value="UniProtKB-SubCell"/>
</dbReference>
<proteinExistence type="predicted"/>
<evidence type="ECO:0000313" key="8">
    <source>
        <dbReference type="RefSeq" id="XP_012902739.1"/>
    </source>
</evidence>
<evidence type="ECO:0000256" key="5">
    <source>
        <dbReference type="SAM" id="SignalP"/>
    </source>
</evidence>
<dbReference type="InterPro" id="IPR039465">
    <property type="entry name" value="IL-17_rcpt-like"/>
</dbReference>
<sequence length="620" mass="66820">MHAGRMLAGRAVVLLSLAWSTHGSLAIPKIAECGLSCSQGFACKSRVNRNIFNSFCRPPPSSVPPSVLEALTLSTAMKCAPRDGCSLLLRVQASLVLHESLRGLEACSVNLDTQETQCQSVRVSRASGRRQVGWQLQVHFDCFEVTVAQSLYVTLRTVPHFCGVQLDQQYHVEDCRHEDVGRNVPVCFAGKFSYWADRSRKVILVQVPEVPGAPDYYVRLCLKWFTCNDVGVPVRVTGNRMSRTVSLPYSQELPCLCLEGWFATPDAVRMQACPFEDETEALWDAIRYHPGDRALSWEPACPVSGHVSLCWRPGPGALCHNLEHSGRPAHGRVQYPLVDTQPRLCLKVSAPGRGHPGRGQHVGGHSKERRRGAQHWGWGVQPHALLDPAQPPGDPSEPHPGLTLELGDSGGPSGPQSPASPAHIAGTSSLSSPLCSSPPAAAPGCDALSKRDTSKVSSPRGRRAARLAGGLRCVDTANTHFLPGSSDASGSGSWDDRELVHGRKEGNWGVVLGLNPPTHSLEDDRPASRLSGPPPGHLLLAQCRPFPGAPVSPKEDVAACLPPRAPGHDPRPSLMAFVDIPTEEACVPNTCIQGWRTDVTFSAPHQLCDLHCTSTQGTED</sequence>
<dbReference type="AlphaFoldDB" id="A0A8U0NJH6"/>
<evidence type="ECO:0000256" key="3">
    <source>
        <dbReference type="ARBA" id="ARBA00022729"/>
    </source>
</evidence>
<dbReference type="OrthoDB" id="9877324at2759"/>
<name>A0A8U0NJH6_MUSPF</name>
<protein>
    <submittedName>
        <fullName evidence="8">Interleukin-17 receptor E-like isoform X1</fullName>
    </submittedName>
</protein>
<reference evidence="8" key="1">
    <citation type="submission" date="2025-08" db="UniProtKB">
        <authorList>
            <consortium name="RefSeq"/>
        </authorList>
    </citation>
    <scope>IDENTIFICATION</scope>
    <source>
        <tissue evidence="8">Brain</tissue>
    </source>
</reference>
<dbReference type="PANTHER" id="PTHR15583:SF10">
    <property type="entry name" value="INTERLEUKIN-17 RECEPTOR E-LIKE-RELATED"/>
    <property type="match status" value="1"/>
</dbReference>
<feature type="region of interest" description="Disordered" evidence="4">
    <location>
        <begin position="347"/>
        <end position="467"/>
    </location>
</feature>
<evidence type="ECO:0000259" key="6">
    <source>
        <dbReference type="Pfam" id="PF15037"/>
    </source>
</evidence>
<dbReference type="GO" id="GO:0030368">
    <property type="term" value="F:interleukin-17 receptor activity"/>
    <property type="evidence" value="ECO:0007669"/>
    <property type="project" value="InterPro"/>
</dbReference>
<evidence type="ECO:0000313" key="7">
    <source>
        <dbReference type="Proteomes" id="UP000000715"/>
    </source>
</evidence>
<feature type="chain" id="PRO_5035739274" evidence="5">
    <location>
        <begin position="27"/>
        <end position="620"/>
    </location>
</feature>
<feature type="domain" description="Interleukin-17 receptor C/E N-terminal" evidence="6">
    <location>
        <begin position="112"/>
        <end position="350"/>
    </location>
</feature>
<feature type="compositionally biased region" description="Low complexity" evidence="4">
    <location>
        <begin position="414"/>
        <end position="445"/>
    </location>
</feature>
<comment type="subcellular location">
    <subcellularLocation>
        <location evidence="1">Cell membrane</location>
        <topology evidence="1">Single-pass type I membrane protein</topology>
    </subcellularLocation>
</comment>
<keyword evidence="3 5" id="KW-0732">Signal</keyword>
<dbReference type="CTD" id="400935"/>
<gene>
    <name evidence="8" type="primary">IL17REL</name>
</gene>
<dbReference type="InterPro" id="IPR038683">
    <property type="entry name" value="IL17RA/B_FnIII-like_1_sf"/>
</dbReference>
<dbReference type="RefSeq" id="XP_012902739.1">
    <property type="nucleotide sequence ID" value="XM_013047285.2"/>
</dbReference>
<keyword evidence="2" id="KW-0472">Membrane</keyword>
<evidence type="ECO:0000256" key="2">
    <source>
        <dbReference type="ARBA" id="ARBA00022475"/>
    </source>
</evidence>
<dbReference type="PANTHER" id="PTHR15583">
    <property type="entry name" value="INTERLEUKIN-17 RECEPTOR"/>
    <property type="match status" value="1"/>
</dbReference>
<keyword evidence="7" id="KW-1185">Reference proteome</keyword>
<feature type="signal peptide" evidence="5">
    <location>
        <begin position="1"/>
        <end position="26"/>
    </location>
</feature>
<keyword evidence="2" id="KW-1003">Cell membrane</keyword>
<dbReference type="GeneID" id="101675308"/>